<dbReference type="RefSeq" id="YP_758364.1">
    <property type="nucleotide sequence ID" value="NC_008348.1"/>
</dbReference>
<organismHost>
    <name type="scientific">Lepidoptera</name>
    <name type="common">moths &amp; butterflies</name>
    <dbReference type="NCBI Taxonomy" id="7088"/>
</organismHost>
<sequence>MYTKTFCFKNYTKASSSILVYDASKSYEPFVKDYLHILSCAIEHMECGDTSRYKNIMEGVNLEKYYDIENSVLEQTLYGYIWPQEFTNEQWFRILKSVIINYKILSIVFDDTIDLNEHYPMEDMASNSYGLSKDLQLGTEAVRREYADCLPEGIDLSTWPAMNVVEFSENYYLDIKLADDCTETDTEYYSQTSSEEEEDELDDEKEEEEEEEEEVKKDEEKKEK</sequence>
<dbReference type="EMBL" id="AY394490">
    <property type="protein sequence ID" value="AAR28831.1"/>
    <property type="molecule type" value="Genomic_DNA"/>
</dbReference>
<evidence type="ECO:0000313" key="3">
    <source>
        <dbReference type="Proteomes" id="UP000201737"/>
    </source>
</evidence>
<accession>Q0IL52</accession>
<reference evidence="2 3" key="1">
    <citation type="journal article" date="2007" name="Virus Genes">
        <title>Genome sequence of Leucania seperata nucleopolyhedrovirus.</title>
        <authorList>
            <person name="Xiao H."/>
            <person name="Qi Y."/>
        </authorList>
    </citation>
    <scope>NUCLEOTIDE SEQUENCE [LARGE SCALE GENOMIC DNA]</scope>
    <source>
        <strain evidence="2 3">AH1</strain>
    </source>
</reference>
<feature type="compositionally biased region" description="Basic and acidic residues" evidence="1">
    <location>
        <begin position="214"/>
        <end position="224"/>
    </location>
</feature>
<reference evidence="2 3" key="2">
    <citation type="journal article" date="2007" name="Virus Res.">
        <title>P13 of Leucania separata multiple nuclear polyhedrosis virus affected the polyhedra and budded virions yields of AcMNPV.</title>
        <authorList>
            <person name="Du E.Q."/>
            <person name="Yan F."/>
            <person name="Jin W.X."/>
            <person name="Lu N."/>
            <person name="Xiao H.Z."/>
            <person name="Lu S.Y."/>
            <person name="Qi Y.P."/>
        </authorList>
    </citation>
    <scope>NUCLEOTIDE SEQUENCE [LARGE SCALE GENOMIC DNA]</scope>
    <source>
        <strain evidence="2 3">AH1</strain>
    </source>
</reference>
<feature type="region of interest" description="Disordered" evidence="1">
    <location>
        <begin position="184"/>
        <end position="224"/>
    </location>
</feature>
<proteinExistence type="predicted"/>
<dbReference type="OrthoDB" id="12468at10239"/>
<name>Q0IL52_NPVLS</name>
<feature type="compositionally biased region" description="Acidic residues" evidence="1">
    <location>
        <begin position="194"/>
        <end position="213"/>
    </location>
</feature>
<protein>
    <submittedName>
        <fullName evidence="2">ORF67</fullName>
    </submittedName>
</protein>
<evidence type="ECO:0000313" key="2">
    <source>
        <dbReference type="EMBL" id="AAR28831.1"/>
    </source>
</evidence>
<dbReference type="GeneID" id="5176392"/>
<dbReference type="KEGG" id="vg:5176392"/>
<evidence type="ECO:0000256" key="1">
    <source>
        <dbReference type="SAM" id="MobiDB-lite"/>
    </source>
</evidence>
<organism evidence="2 3">
    <name type="scientific">Leucania separata nucleopolyhedrovirus</name>
    <name type="common">LsNPV</name>
    <dbReference type="NCBI Taxonomy" id="1307956"/>
    <lineage>
        <taxon>Viruses</taxon>
        <taxon>Viruses incertae sedis</taxon>
        <taxon>Naldaviricetes</taxon>
        <taxon>Lefavirales</taxon>
        <taxon>Baculoviridae</taxon>
        <taxon>Alphabaculovirus</taxon>
        <taxon>Alphabaculovirus leseparatae</taxon>
    </lineage>
</organism>
<dbReference type="Proteomes" id="UP000201737">
    <property type="component" value="Segment"/>
</dbReference>
<keyword evidence="3" id="KW-1185">Reference proteome</keyword>